<comment type="subcellular location">
    <subcellularLocation>
        <location evidence="1">Secreted</location>
    </subcellularLocation>
</comment>
<gene>
    <name evidence="7" type="ORF">A2677_01600</name>
</gene>
<evidence type="ECO:0000256" key="1">
    <source>
        <dbReference type="ARBA" id="ARBA00004613"/>
    </source>
</evidence>
<keyword evidence="6" id="KW-0472">Membrane</keyword>
<proteinExistence type="predicted"/>
<sequence length="250" mass="27040">MAAIATSGGQEIARGRAKISFSEKALIALVVLIGGGGLVWGGYSTVQDIRGPLSRGAIHNAGALLALTNISGADQTDALKSKDTDEDGLSDYDEVYLFDTSPYLADSDSDTLSDPDELKAGTDPNCPKGQTCQGVRLITPNTRISDIFPQFSTSTISLKDKTISDFRQILLEQGYDPQKLAAIDDETLLIILQETLKIQDEQAHATSTEEFDVPVNYDDVRLLLISLGVPENEVYNMSNQDIADLLEQLQ</sequence>
<feature type="transmembrane region" description="Helical" evidence="6">
    <location>
        <begin position="25"/>
        <end position="43"/>
    </location>
</feature>
<keyword evidence="6" id="KW-0812">Transmembrane</keyword>
<evidence type="ECO:0000256" key="3">
    <source>
        <dbReference type="ARBA" id="ARBA00022729"/>
    </source>
</evidence>
<evidence type="ECO:0000256" key="4">
    <source>
        <dbReference type="ARBA" id="ARBA00022837"/>
    </source>
</evidence>
<comment type="caution">
    <text evidence="7">The sequence shown here is derived from an EMBL/GenBank/DDBJ whole genome shotgun (WGS) entry which is preliminary data.</text>
</comment>
<keyword evidence="4" id="KW-0106">Calcium</keyword>
<keyword evidence="2" id="KW-0964">Secreted</keyword>
<feature type="region of interest" description="Disordered" evidence="5">
    <location>
        <begin position="106"/>
        <end position="126"/>
    </location>
</feature>
<evidence type="ECO:0000256" key="5">
    <source>
        <dbReference type="SAM" id="MobiDB-lite"/>
    </source>
</evidence>
<accession>A0A1G2BL21</accession>
<keyword evidence="3" id="KW-0732">Signal</keyword>
<evidence type="ECO:0000313" key="7">
    <source>
        <dbReference type="EMBL" id="OGY89785.1"/>
    </source>
</evidence>
<keyword evidence="6" id="KW-1133">Transmembrane helix</keyword>
<dbReference type="Pfam" id="PF18884">
    <property type="entry name" value="TSP3_bac"/>
    <property type="match status" value="2"/>
</dbReference>
<dbReference type="AlphaFoldDB" id="A0A1G2BL21"/>
<organism evidence="7 8">
    <name type="scientific">Candidatus Komeilibacteria bacterium RIFCSPHIGHO2_01_FULL_52_14</name>
    <dbReference type="NCBI Taxonomy" id="1798549"/>
    <lineage>
        <taxon>Bacteria</taxon>
        <taxon>Candidatus Komeiliibacteriota</taxon>
    </lineage>
</organism>
<dbReference type="EMBL" id="MHKK01000024">
    <property type="protein sequence ID" value="OGY89785.1"/>
    <property type="molecule type" value="Genomic_DNA"/>
</dbReference>
<dbReference type="Proteomes" id="UP000177817">
    <property type="component" value="Unassembled WGS sequence"/>
</dbReference>
<name>A0A1G2BL21_9BACT</name>
<evidence type="ECO:0000256" key="6">
    <source>
        <dbReference type="SAM" id="Phobius"/>
    </source>
</evidence>
<dbReference type="InterPro" id="IPR059100">
    <property type="entry name" value="TSP3_bac"/>
</dbReference>
<protein>
    <submittedName>
        <fullName evidence="7">Uncharacterized protein</fullName>
    </submittedName>
</protein>
<reference evidence="7 8" key="1">
    <citation type="journal article" date="2016" name="Nat. Commun.">
        <title>Thousands of microbial genomes shed light on interconnected biogeochemical processes in an aquifer system.</title>
        <authorList>
            <person name="Anantharaman K."/>
            <person name="Brown C.T."/>
            <person name="Hug L.A."/>
            <person name="Sharon I."/>
            <person name="Castelle C.J."/>
            <person name="Probst A.J."/>
            <person name="Thomas B.C."/>
            <person name="Singh A."/>
            <person name="Wilkins M.J."/>
            <person name="Karaoz U."/>
            <person name="Brodie E.L."/>
            <person name="Williams K.H."/>
            <person name="Hubbard S.S."/>
            <person name="Banfield J.F."/>
        </authorList>
    </citation>
    <scope>NUCLEOTIDE SEQUENCE [LARGE SCALE GENOMIC DNA]</scope>
</reference>
<evidence type="ECO:0000313" key="8">
    <source>
        <dbReference type="Proteomes" id="UP000177817"/>
    </source>
</evidence>
<evidence type="ECO:0000256" key="2">
    <source>
        <dbReference type="ARBA" id="ARBA00022525"/>
    </source>
</evidence>